<reference evidence="2 3" key="1">
    <citation type="submission" date="2018-08" db="EMBL/GenBank/DDBJ databases">
        <title>A genome reference for cultivated species of the human gut microbiota.</title>
        <authorList>
            <person name="Zou Y."/>
            <person name="Xue W."/>
            <person name="Luo G."/>
        </authorList>
    </citation>
    <scope>NUCLEOTIDE SEQUENCE [LARGE SCALE GENOMIC DNA]</scope>
    <source>
        <strain evidence="2 3">AF45-14BH</strain>
    </source>
</reference>
<accession>A0A415G765</accession>
<comment type="caution">
    <text evidence="2">The sequence shown here is derived from an EMBL/GenBank/DDBJ whole genome shotgun (WGS) entry which is preliminary data.</text>
</comment>
<sequence>MTKGKDSTHSRKETKQLQALSRKRDAFLRDFFYKTAWYLVRYAKEQRVDVIVIGHNEEQKQNIRIGKQNNQNFVSIPFCLFIKILRNTAAKVGIPVVDREESYTSKASLLDLDAIPTYRKGNAQTYTFSGKRVHRGLYKTNSGCVINADINGDGNILRKEYPYAFDGQDMSYLYKTTKVVSYTDIYAGAKSVCKEKYNQKSHEPGLGSRVNHRYRQDTRLIYRKLWGRSTFVWTGKKKTA</sequence>
<keyword evidence="1" id="KW-0238">DNA-binding</keyword>
<evidence type="ECO:0000256" key="1">
    <source>
        <dbReference type="ARBA" id="ARBA00023125"/>
    </source>
</evidence>
<evidence type="ECO:0008006" key="4">
    <source>
        <dbReference type="Google" id="ProtNLM"/>
    </source>
</evidence>
<dbReference type="InterPro" id="IPR010095">
    <property type="entry name" value="Cas12f1-like_TNB"/>
</dbReference>
<protein>
    <recommendedName>
        <fullName evidence="4">Transposase</fullName>
    </recommendedName>
</protein>
<evidence type="ECO:0000313" key="2">
    <source>
        <dbReference type="EMBL" id="RHK39151.1"/>
    </source>
</evidence>
<gene>
    <name evidence="2" type="ORF">DW068_08305</name>
</gene>
<dbReference type="GO" id="GO:0003677">
    <property type="term" value="F:DNA binding"/>
    <property type="evidence" value="ECO:0007669"/>
    <property type="project" value="UniProtKB-KW"/>
</dbReference>
<dbReference type="AlphaFoldDB" id="A0A415G765"/>
<proteinExistence type="predicted"/>
<name>A0A415G765_9FIRM</name>
<organism evidence="2 3">
    <name type="scientific">Anaerobutyricum hallii</name>
    <dbReference type="NCBI Taxonomy" id="39488"/>
    <lineage>
        <taxon>Bacteria</taxon>
        <taxon>Bacillati</taxon>
        <taxon>Bacillota</taxon>
        <taxon>Clostridia</taxon>
        <taxon>Lachnospirales</taxon>
        <taxon>Lachnospiraceae</taxon>
        <taxon>Anaerobutyricum</taxon>
    </lineage>
</organism>
<dbReference type="Proteomes" id="UP000283497">
    <property type="component" value="Unassembled WGS sequence"/>
</dbReference>
<dbReference type="NCBIfam" id="TIGR01766">
    <property type="entry name" value="IS200/IS605 family accessory protein TnpB-like domain"/>
    <property type="match status" value="1"/>
</dbReference>
<evidence type="ECO:0000313" key="3">
    <source>
        <dbReference type="Proteomes" id="UP000283497"/>
    </source>
</evidence>
<dbReference type="EMBL" id="QRNJ01000028">
    <property type="protein sequence ID" value="RHK39151.1"/>
    <property type="molecule type" value="Genomic_DNA"/>
</dbReference>